<evidence type="ECO:0000256" key="2">
    <source>
        <dbReference type="ARBA" id="ARBA00029447"/>
    </source>
</evidence>
<dbReference type="InterPro" id="IPR004089">
    <property type="entry name" value="MCPsignal_dom"/>
</dbReference>
<dbReference type="Gene3D" id="1.10.287.950">
    <property type="entry name" value="Methyl-accepting chemotaxis protein"/>
    <property type="match status" value="1"/>
</dbReference>
<feature type="domain" description="Methyl-accepting transducer" evidence="5">
    <location>
        <begin position="227"/>
        <end position="456"/>
    </location>
</feature>
<organism evidence="6 7">
    <name type="scientific">Noviherbaspirillum suwonense</name>
    <dbReference type="NCBI Taxonomy" id="1224511"/>
    <lineage>
        <taxon>Bacteria</taxon>
        <taxon>Pseudomonadati</taxon>
        <taxon>Pseudomonadota</taxon>
        <taxon>Betaproteobacteria</taxon>
        <taxon>Burkholderiales</taxon>
        <taxon>Oxalobacteraceae</taxon>
        <taxon>Noviherbaspirillum</taxon>
    </lineage>
</organism>
<dbReference type="PANTHER" id="PTHR43531:SF14">
    <property type="entry name" value="METHYL-ACCEPTING CHEMOTAXIS PROTEIN I-RELATED"/>
    <property type="match status" value="1"/>
</dbReference>
<dbReference type="PROSITE" id="PS50111">
    <property type="entry name" value="CHEMOTAXIS_TRANSDUC_2"/>
    <property type="match status" value="1"/>
</dbReference>
<evidence type="ECO:0000313" key="6">
    <source>
        <dbReference type="EMBL" id="SMP40839.1"/>
    </source>
</evidence>
<evidence type="ECO:0000256" key="4">
    <source>
        <dbReference type="SAM" id="Phobius"/>
    </source>
</evidence>
<evidence type="ECO:0000259" key="5">
    <source>
        <dbReference type="PROSITE" id="PS50111"/>
    </source>
</evidence>
<keyword evidence="7" id="KW-1185">Reference proteome</keyword>
<feature type="transmembrane region" description="Helical" evidence="4">
    <location>
        <begin position="96"/>
        <end position="121"/>
    </location>
</feature>
<accession>A0ABY1PQE4</accession>
<protein>
    <submittedName>
        <fullName evidence="6">Methyl-accepting chemotaxis protein</fullName>
    </submittedName>
</protein>
<keyword evidence="4" id="KW-0812">Transmembrane</keyword>
<gene>
    <name evidence="6" type="ORF">SAMN06295970_10123</name>
</gene>
<reference evidence="6 7" key="1">
    <citation type="submission" date="2017-05" db="EMBL/GenBank/DDBJ databases">
        <authorList>
            <person name="Varghese N."/>
            <person name="Submissions S."/>
        </authorList>
    </citation>
    <scope>NUCLEOTIDE SEQUENCE [LARGE SCALE GENOMIC DNA]</scope>
    <source>
        <strain evidence="6 7">DSM 26001</strain>
    </source>
</reference>
<keyword evidence="4" id="KW-0472">Membrane</keyword>
<dbReference type="Proteomes" id="UP001158049">
    <property type="component" value="Unassembled WGS sequence"/>
</dbReference>
<dbReference type="PANTHER" id="PTHR43531">
    <property type="entry name" value="PROTEIN ICFG"/>
    <property type="match status" value="1"/>
</dbReference>
<dbReference type="Pfam" id="PF00015">
    <property type="entry name" value="MCPsignal"/>
    <property type="match status" value="1"/>
</dbReference>
<evidence type="ECO:0000256" key="3">
    <source>
        <dbReference type="PROSITE-ProRule" id="PRU00284"/>
    </source>
</evidence>
<evidence type="ECO:0000313" key="7">
    <source>
        <dbReference type="Proteomes" id="UP001158049"/>
    </source>
</evidence>
<evidence type="ECO:0000256" key="1">
    <source>
        <dbReference type="ARBA" id="ARBA00022481"/>
    </source>
</evidence>
<sequence>MNNTRSRLHANYRQADRLMLGVLVALSIMSFALSGLHDTLKWAIAIGLPTVLVPAGFVLMLPGARLTRCIVSAALMIFAALHIHQAGGMTEVHFGIFALLAFLLFYRDWATILTAAAVIAVHHLSFNYLQEWGYGVVCFTRTGLGMVLVHASYVVAEAALLGYLSVVMHRQALQEAELTTRVGALGSAGPDVIDLAQQERGYMTDAGRNLDKMMQTLHAAIVSVRHGTETMQVAAREIAAGNADLSQRTEMQAANLEKTASAMGQYTRSVEENHQNAQQANDLAAQAEKVAREGGAVVNDVVDVMSSIHHKSRQIVEIIGVIDGIAFQTNLLALNAAVEAARAGESGRGFAVVASEVRALAQRSATAAREISGLINDTVATIANGSRLAGQAGGTMTDIVESTNKVGEIMTHIVSASERQRQSIGEVHRAMEAIDQSTQQNSALVEQAAAATASMHAQASQLLGAVGVFRLDARVTLLPAA</sequence>
<dbReference type="InterPro" id="IPR051310">
    <property type="entry name" value="MCP_chemotaxis"/>
</dbReference>
<dbReference type="InterPro" id="IPR004090">
    <property type="entry name" value="Chemotax_Me-accpt_rcpt"/>
</dbReference>
<keyword evidence="3" id="KW-0807">Transducer</keyword>
<feature type="transmembrane region" description="Helical" evidence="4">
    <location>
        <begin position="42"/>
        <end position="61"/>
    </location>
</feature>
<comment type="similarity">
    <text evidence="2">Belongs to the methyl-accepting chemotaxis (MCP) protein family.</text>
</comment>
<dbReference type="CDD" id="cd11386">
    <property type="entry name" value="MCP_signal"/>
    <property type="match status" value="1"/>
</dbReference>
<proteinExistence type="inferred from homology"/>
<keyword evidence="4" id="KW-1133">Transmembrane helix</keyword>
<comment type="caution">
    <text evidence="6">The sequence shown here is derived from an EMBL/GenBank/DDBJ whole genome shotgun (WGS) entry which is preliminary data.</text>
</comment>
<dbReference type="SMART" id="SM00283">
    <property type="entry name" value="MA"/>
    <property type="match status" value="1"/>
</dbReference>
<feature type="transmembrane region" description="Helical" evidence="4">
    <location>
        <begin position="142"/>
        <end position="164"/>
    </location>
</feature>
<dbReference type="SUPFAM" id="SSF58104">
    <property type="entry name" value="Methyl-accepting chemotaxis protein (MCP) signaling domain"/>
    <property type="match status" value="1"/>
</dbReference>
<feature type="transmembrane region" description="Helical" evidence="4">
    <location>
        <begin position="18"/>
        <end position="36"/>
    </location>
</feature>
<feature type="transmembrane region" description="Helical" evidence="4">
    <location>
        <begin position="66"/>
        <end position="84"/>
    </location>
</feature>
<dbReference type="EMBL" id="FXUL01000001">
    <property type="protein sequence ID" value="SMP40839.1"/>
    <property type="molecule type" value="Genomic_DNA"/>
</dbReference>
<name>A0ABY1PQE4_9BURK</name>
<keyword evidence="1" id="KW-0488">Methylation</keyword>
<dbReference type="PRINTS" id="PR00260">
    <property type="entry name" value="CHEMTRNSDUCR"/>
</dbReference>